<gene>
    <name evidence="2" type="ORF">JKP88DRAFT_247987</name>
</gene>
<evidence type="ECO:0000313" key="3">
    <source>
        <dbReference type="Proteomes" id="UP000664859"/>
    </source>
</evidence>
<dbReference type="Gene3D" id="3.40.50.1820">
    <property type="entry name" value="alpha/beta hydrolase"/>
    <property type="match status" value="1"/>
</dbReference>
<protein>
    <submittedName>
        <fullName evidence="2">Uncharacterized protein</fullName>
    </submittedName>
</protein>
<feature type="compositionally biased region" description="Low complexity" evidence="1">
    <location>
        <begin position="1"/>
        <end position="12"/>
    </location>
</feature>
<proteinExistence type="predicted"/>
<feature type="compositionally biased region" description="Low complexity" evidence="1">
    <location>
        <begin position="259"/>
        <end position="269"/>
    </location>
</feature>
<dbReference type="Proteomes" id="UP000664859">
    <property type="component" value="Unassembled WGS sequence"/>
</dbReference>
<sequence length="541" mass="58925">MSKQPSKGGPKKPNNPPLDVQVTDLEHVGTGIRKIGEKNKERDVFVLDVTQKGIDIPESSRKWVSGSDELLTGELAGAYFKDKTDIFFLSHGWKSLTGPGSWGKWDADQKTNPQSPLCVGGQYDELVKFLQAEKQPGSKPAFVCINWPSDDPNAPKDFMKGMVSFWPMRERAIKVGAHVGTVMTKLVKYITTLNGKQPKVHMVGHSFGCIVVTSATVEYGKTGSEVQSVTLLQAAMSSKAFTNFDEPAADADAVDADAADSVLPSASDVPDTKQPDVPDTKQPFGSFYSVSMPLSKEEKADADAAIKAADAATEDSDSEAEAAASTTAGPSKTFKGGSQRGFLSDFADGFSLVGTLIQMKQQADKRALLDSTRGRFWQAPQYVRGAFLVTSSSKDVAVNCHYYLADALGSMLRKPNEGMGHLGGMYDDDHLALGNAGVDQVDSKPKALYDVHEKNKTYKFQPGTLFNLECTRLIQNHSDIFNAPTAKLVWQAASYEPNTAKRQKLCKVDAKRMFELAARNCRVSLLVRPLGQQQKLFCSHF</sequence>
<feature type="compositionally biased region" description="Basic and acidic residues" evidence="1">
    <location>
        <begin position="270"/>
        <end position="279"/>
    </location>
</feature>
<feature type="region of interest" description="Disordered" evidence="1">
    <location>
        <begin position="305"/>
        <end position="334"/>
    </location>
</feature>
<feature type="region of interest" description="Disordered" evidence="1">
    <location>
        <begin position="259"/>
        <end position="284"/>
    </location>
</feature>
<evidence type="ECO:0000256" key="1">
    <source>
        <dbReference type="SAM" id="MobiDB-lite"/>
    </source>
</evidence>
<dbReference type="EMBL" id="JAFCMP010000513">
    <property type="protein sequence ID" value="KAG5178720.1"/>
    <property type="molecule type" value="Genomic_DNA"/>
</dbReference>
<name>A0A836CA39_9STRA</name>
<dbReference type="SUPFAM" id="SSF53474">
    <property type="entry name" value="alpha/beta-Hydrolases"/>
    <property type="match status" value="2"/>
</dbReference>
<organism evidence="2 3">
    <name type="scientific">Tribonema minus</name>
    <dbReference type="NCBI Taxonomy" id="303371"/>
    <lineage>
        <taxon>Eukaryota</taxon>
        <taxon>Sar</taxon>
        <taxon>Stramenopiles</taxon>
        <taxon>Ochrophyta</taxon>
        <taxon>PX clade</taxon>
        <taxon>Xanthophyceae</taxon>
        <taxon>Tribonematales</taxon>
        <taxon>Tribonemataceae</taxon>
        <taxon>Tribonema</taxon>
    </lineage>
</organism>
<dbReference type="AlphaFoldDB" id="A0A836CA39"/>
<reference evidence="2" key="1">
    <citation type="submission" date="2021-02" db="EMBL/GenBank/DDBJ databases">
        <title>First Annotated Genome of the Yellow-green Alga Tribonema minus.</title>
        <authorList>
            <person name="Mahan K.M."/>
        </authorList>
    </citation>
    <scope>NUCLEOTIDE SEQUENCE</scope>
    <source>
        <strain evidence="2">UTEX B ZZ1240</strain>
    </source>
</reference>
<keyword evidence="3" id="KW-1185">Reference proteome</keyword>
<comment type="caution">
    <text evidence="2">The sequence shown here is derived from an EMBL/GenBank/DDBJ whole genome shotgun (WGS) entry which is preliminary data.</text>
</comment>
<accession>A0A836CA39</accession>
<evidence type="ECO:0000313" key="2">
    <source>
        <dbReference type="EMBL" id="KAG5178720.1"/>
    </source>
</evidence>
<feature type="region of interest" description="Disordered" evidence="1">
    <location>
        <begin position="1"/>
        <end position="21"/>
    </location>
</feature>
<dbReference type="InterPro" id="IPR029058">
    <property type="entry name" value="AB_hydrolase_fold"/>
</dbReference>